<evidence type="ECO:0000313" key="4">
    <source>
        <dbReference type="Proteomes" id="UP001210339"/>
    </source>
</evidence>
<dbReference type="Gene3D" id="3.40.50.150">
    <property type="entry name" value="Vaccinia Virus protein VP39"/>
    <property type="match status" value="1"/>
</dbReference>
<evidence type="ECO:0000259" key="2">
    <source>
        <dbReference type="Pfam" id="PF13649"/>
    </source>
</evidence>
<dbReference type="Pfam" id="PF13649">
    <property type="entry name" value="Methyltransf_25"/>
    <property type="match status" value="1"/>
</dbReference>
<protein>
    <submittedName>
        <fullName evidence="3">Class I SAM-dependent methyltransferase</fullName>
    </submittedName>
</protein>
<organism evidence="3 4">
    <name type="scientific">Peptoniphilus equinus</name>
    <dbReference type="NCBI Taxonomy" id="3016343"/>
    <lineage>
        <taxon>Bacteria</taxon>
        <taxon>Bacillati</taxon>
        <taxon>Bacillota</taxon>
        <taxon>Tissierellia</taxon>
        <taxon>Tissierellales</taxon>
        <taxon>Peptoniphilaceae</taxon>
        <taxon>Peptoniphilus</taxon>
    </lineage>
</organism>
<dbReference type="PANTHER" id="PTHR43861">
    <property type="entry name" value="TRANS-ACONITATE 2-METHYLTRANSFERASE-RELATED"/>
    <property type="match status" value="1"/>
</dbReference>
<dbReference type="GO" id="GO:0032259">
    <property type="term" value="P:methylation"/>
    <property type="evidence" value="ECO:0007669"/>
    <property type="project" value="UniProtKB-KW"/>
</dbReference>
<dbReference type="Proteomes" id="UP001210339">
    <property type="component" value="Chromosome"/>
</dbReference>
<proteinExistence type="predicted"/>
<evidence type="ECO:0000313" key="3">
    <source>
        <dbReference type="EMBL" id="WBW49601.1"/>
    </source>
</evidence>
<dbReference type="InterPro" id="IPR029063">
    <property type="entry name" value="SAM-dependent_MTases_sf"/>
</dbReference>
<feature type="domain" description="Methyltransferase" evidence="2">
    <location>
        <begin position="37"/>
        <end position="127"/>
    </location>
</feature>
<dbReference type="EMBL" id="CP115667">
    <property type="protein sequence ID" value="WBW49601.1"/>
    <property type="molecule type" value="Genomic_DNA"/>
</dbReference>
<keyword evidence="4" id="KW-1185">Reference proteome</keyword>
<gene>
    <name evidence="3" type="ORF">O6R05_06280</name>
</gene>
<dbReference type="GO" id="GO:0008168">
    <property type="term" value="F:methyltransferase activity"/>
    <property type="evidence" value="ECO:0007669"/>
    <property type="project" value="UniProtKB-KW"/>
</dbReference>
<dbReference type="RefSeq" id="WP_271191133.1">
    <property type="nucleotide sequence ID" value="NZ_CP115667.1"/>
</dbReference>
<dbReference type="CDD" id="cd02440">
    <property type="entry name" value="AdoMet_MTases"/>
    <property type="match status" value="1"/>
</dbReference>
<name>A0ABY7QT05_9FIRM</name>
<reference evidence="3 4" key="1">
    <citation type="submission" date="2023-01" db="EMBL/GenBank/DDBJ databases">
        <authorList>
            <person name="Lee S.H."/>
            <person name="Jung H.S."/>
            <person name="Yun J.U."/>
        </authorList>
    </citation>
    <scope>NUCLEOTIDE SEQUENCE [LARGE SCALE GENOMIC DNA]</scope>
    <source>
        <strain evidence="3 4">CBA3646</strain>
    </source>
</reference>
<dbReference type="Gene3D" id="2.20.25.110">
    <property type="entry name" value="S-adenosyl-L-methionine-dependent methyltransferases"/>
    <property type="match status" value="1"/>
</dbReference>
<dbReference type="SUPFAM" id="SSF53335">
    <property type="entry name" value="S-adenosyl-L-methionine-dependent methyltransferases"/>
    <property type="match status" value="1"/>
</dbReference>
<keyword evidence="3" id="KW-0489">Methyltransferase</keyword>
<evidence type="ECO:0000256" key="1">
    <source>
        <dbReference type="ARBA" id="ARBA00022679"/>
    </source>
</evidence>
<keyword evidence="1" id="KW-0808">Transferase</keyword>
<dbReference type="InterPro" id="IPR041698">
    <property type="entry name" value="Methyltransf_25"/>
</dbReference>
<accession>A0ABY7QT05</accession>
<sequence>MTNYENFAYVYDALMWDFDYGKVYDFIRQFKGAGKCLEMGCGTGSLTSYLIEAFEVTAFDLSEDMLAVADAKGLKHVTYFKQDLRSLALDGTYDLMVSSCDTLNYLKADEDLQKVFHYAATHLSEDGVFIFDMNAPFKFEDMNDTYVDETDGVFYVWENFYDRDSHFNTYSVNFFKEENDGSYTRFYEEHEQRAYSVEEIVTALAQAGLEADVYDDYTLAPLKPTTERLTVVARRKYDR</sequence>